<name>A0A511QKU8_9VIBR</name>
<keyword evidence="2" id="KW-1185">Reference proteome</keyword>
<reference evidence="1 2" key="1">
    <citation type="submission" date="2019-07" db="EMBL/GenBank/DDBJ databases">
        <title>Whole genome shotgun sequence of Vibrio sagamiensis NBRC 104589.</title>
        <authorList>
            <person name="Hosoyama A."/>
            <person name="Uohara A."/>
            <person name="Ohji S."/>
            <person name="Ichikawa N."/>
        </authorList>
    </citation>
    <scope>NUCLEOTIDE SEQUENCE [LARGE SCALE GENOMIC DNA]</scope>
    <source>
        <strain evidence="1 2">NBRC 104589</strain>
    </source>
</reference>
<dbReference type="InterPro" id="IPR032710">
    <property type="entry name" value="NTF2-like_dom_sf"/>
</dbReference>
<dbReference type="EMBL" id="BJXJ01000040">
    <property type="protein sequence ID" value="GEM77092.1"/>
    <property type="molecule type" value="Genomic_DNA"/>
</dbReference>
<dbReference type="SUPFAM" id="SSF54427">
    <property type="entry name" value="NTF2-like"/>
    <property type="match status" value="1"/>
</dbReference>
<dbReference type="OrthoDB" id="6399904at2"/>
<dbReference type="AlphaFoldDB" id="A0A511QKU8"/>
<sequence>MSPTLKVQFENNSNPKANEYLLGFFKAFIARDKTALESMLSKGYIQKFGGSQNDRDEFIQHSLVLSKQLKTMDILFKDVNIDNNGTISEIHVVEVTELDGSKSKFKLYAFYYFDNDGKLKLIDELSTMLEGSNENKDMGSRTK</sequence>
<accession>A0A511QKU8</accession>
<evidence type="ECO:0008006" key="3">
    <source>
        <dbReference type="Google" id="ProtNLM"/>
    </source>
</evidence>
<organism evidence="1 2">
    <name type="scientific">Vibrio sagamiensis NBRC 104589</name>
    <dbReference type="NCBI Taxonomy" id="1219064"/>
    <lineage>
        <taxon>Bacteria</taxon>
        <taxon>Pseudomonadati</taxon>
        <taxon>Pseudomonadota</taxon>
        <taxon>Gammaproteobacteria</taxon>
        <taxon>Vibrionales</taxon>
        <taxon>Vibrionaceae</taxon>
        <taxon>Vibrio</taxon>
    </lineage>
</organism>
<comment type="caution">
    <text evidence="1">The sequence shown here is derived from an EMBL/GenBank/DDBJ whole genome shotgun (WGS) entry which is preliminary data.</text>
</comment>
<gene>
    <name evidence="1" type="ORF">VSA01S_32040</name>
</gene>
<protein>
    <recommendedName>
        <fullName evidence="3">SnoaL-like domain-containing protein</fullName>
    </recommendedName>
</protein>
<evidence type="ECO:0000313" key="2">
    <source>
        <dbReference type="Proteomes" id="UP000321922"/>
    </source>
</evidence>
<dbReference type="Proteomes" id="UP000321922">
    <property type="component" value="Unassembled WGS sequence"/>
</dbReference>
<proteinExistence type="predicted"/>
<evidence type="ECO:0000313" key="1">
    <source>
        <dbReference type="EMBL" id="GEM77092.1"/>
    </source>
</evidence>